<feature type="domain" description="Thioesterase TesA-like" evidence="3">
    <location>
        <begin position="26"/>
        <end position="247"/>
    </location>
</feature>
<dbReference type="InterPro" id="IPR020802">
    <property type="entry name" value="TesA-like"/>
</dbReference>
<dbReference type="Pfam" id="PF00975">
    <property type="entry name" value="Thioesterase"/>
    <property type="match status" value="1"/>
</dbReference>
<keyword evidence="2 4" id="KW-0378">Hydrolase</keyword>
<dbReference type="InterPro" id="IPR029058">
    <property type="entry name" value="AB_hydrolase_fold"/>
</dbReference>
<dbReference type="RefSeq" id="WP_306691477.1">
    <property type="nucleotide sequence ID" value="NZ_CP121271.1"/>
</dbReference>
<dbReference type="Gene3D" id="3.40.50.1820">
    <property type="entry name" value="alpha/beta hydrolase"/>
    <property type="match status" value="1"/>
</dbReference>
<accession>A0AAX3ZAU5</accession>
<gene>
    <name evidence="4" type="ORF">P7W03_01475</name>
</gene>
<proteinExistence type="inferred from homology"/>
<dbReference type="Proteomes" id="UP001231701">
    <property type="component" value="Chromosome"/>
</dbReference>
<evidence type="ECO:0000256" key="1">
    <source>
        <dbReference type="ARBA" id="ARBA00007169"/>
    </source>
</evidence>
<dbReference type="SMART" id="SM00824">
    <property type="entry name" value="PKS_TE"/>
    <property type="match status" value="1"/>
</dbReference>
<evidence type="ECO:0000259" key="3">
    <source>
        <dbReference type="SMART" id="SM00824"/>
    </source>
</evidence>
<protein>
    <submittedName>
        <fullName evidence="4">Alpha/beta fold hydrolase</fullName>
    </submittedName>
</protein>
<dbReference type="GO" id="GO:0008610">
    <property type="term" value="P:lipid biosynthetic process"/>
    <property type="evidence" value="ECO:0007669"/>
    <property type="project" value="TreeGrafter"/>
</dbReference>
<evidence type="ECO:0000256" key="2">
    <source>
        <dbReference type="ARBA" id="ARBA00022801"/>
    </source>
</evidence>
<dbReference type="InterPro" id="IPR012223">
    <property type="entry name" value="TEII"/>
</dbReference>
<name>A0AAX3ZAU5_STRRO</name>
<comment type="similarity">
    <text evidence="1">Belongs to the thioesterase family.</text>
</comment>
<dbReference type="SUPFAM" id="SSF53474">
    <property type="entry name" value="alpha/beta-Hydrolases"/>
    <property type="match status" value="1"/>
</dbReference>
<sequence>MTTAEDTRALWLRRYHPAGTDAVRLVCFPHAGGSASFYHPVSARFAPRAEVISLQYPGRQDRRKEPCVTDLGTLADLITEQLLALDERPTVFFGHSMGAALAFEAAWRLEQRDAGPHTVLASGRRAPSTTRAEEVHLRDDDGIVAEMKRLNGTAAGVLGDEEILRMALPALRGDYRAIETYSCPPDRRVRCALTALTGRDDPLTTVAEAERWQEHTTGPFRLRVFDGGHFFLTQHLAAVQAEIGRALDPVPPATAS</sequence>
<evidence type="ECO:0000313" key="5">
    <source>
        <dbReference type="Proteomes" id="UP001231701"/>
    </source>
</evidence>
<dbReference type="GO" id="GO:0016787">
    <property type="term" value="F:hydrolase activity"/>
    <property type="evidence" value="ECO:0007669"/>
    <property type="project" value="UniProtKB-KW"/>
</dbReference>
<dbReference type="InterPro" id="IPR001031">
    <property type="entry name" value="Thioesterase"/>
</dbReference>
<dbReference type="PANTHER" id="PTHR11487">
    <property type="entry name" value="THIOESTERASE"/>
    <property type="match status" value="1"/>
</dbReference>
<organism evidence="4 5">
    <name type="scientific">Streptomyces rochei</name>
    <name type="common">Streptomyces parvullus</name>
    <dbReference type="NCBI Taxonomy" id="1928"/>
    <lineage>
        <taxon>Bacteria</taxon>
        <taxon>Bacillati</taxon>
        <taxon>Actinomycetota</taxon>
        <taxon>Actinomycetes</taxon>
        <taxon>Kitasatosporales</taxon>
        <taxon>Streptomycetaceae</taxon>
        <taxon>Streptomyces</taxon>
        <taxon>Streptomyces rochei group</taxon>
    </lineage>
</organism>
<evidence type="ECO:0000313" key="4">
    <source>
        <dbReference type="EMBL" id="WMC84299.1"/>
    </source>
</evidence>
<dbReference type="PANTHER" id="PTHR11487:SF0">
    <property type="entry name" value="S-ACYL FATTY ACID SYNTHASE THIOESTERASE, MEDIUM CHAIN"/>
    <property type="match status" value="1"/>
</dbReference>
<dbReference type="AlphaFoldDB" id="A0AAX3ZAU5"/>
<dbReference type="GeneID" id="90940654"/>
<reference evidence="4" key="1">
    <citation type="submission" date="2023-03" db="EMBL/GenBank/DDBJ databases">
        <title>Borrelidin-producing and root-colonizing Streptomyces rochei is a potent biopesticide for soil-borne oomycete-caused plant diseases.</title>
        <authorList>
            <person name="Zhou D."/>
            <person name="Wang X."/>
            <person name="Navarro-Munoz J.C."/>
            <person name="Li W."/>
            <person name="Li J."/>
            <person name="Jiu M."/>
            <person name="Deng S."/>
            <person name="Ye Y."/>
            <person name="Daly P."/>
            <person name="Wei L."/>
        </authorList>
    </citation>
    <scope>NUCLEOTIDE SEQUENCE</scope>
    <source>
        <strain evidence="4">JK1</strain>
    </source>
</reference>
<dbReference type="EMBL" id="CP121271">
    <property type="protein sequence ID" value="WMC84299.1"/>
    <property type="molecule type" value="Genomic_DNA"/>
</dbReference>